<dbReference type="AlphaFoldDB" id="A0A0A9SVY8"/>
<organism evidence="1">
    <name type="scientific">Arundo donax</name>
    <name type="common">Giant reed</name>
    <name type="synonym">Donax arundinaceus</name>
    <dbReference type="NCBI Taxonomy" id="35708"/>
    <lineage>
        <taxon>Eukaryota</taxon>
        <taxon>Viridiplantae</taxon>
        <taxon>Streptophyta</taxon>
        <taxon>Embryophyta</taxon>
        <taxon>Tracheophyta</taxon>
        <taxon>Spermatophyta</taxon>
        <taxon>Magnoliopsida</taxon>
        <taxon>Liliopsida</taxon>
        <taxon>Poales</taxon>
        <taxon>Poaceae</taxon>
        <taxon>PACMAD clade</taxon>
        <taxon>Arundinoideae</taxon>
        <taxon>Arundineae</taxon>
        <taxon>Arundo</taxon>
    </lineage>
</organism>
<reference evidence="1" key="1">
    <citation type="submission" date="2014-09" db="EMBL/GenBank/DDBJ databases">
        <authorList>
            <person name="Magalhaes I.L.F."/>
            <person name="Oliveira U."/>
            <person name="Santos F.R."/>
            <person name="Vidigal T.H.D.A."/>
            <person name="Brescovit A.D."/>
            <person name="Santos A.J."/>
        </authorList>
    </citation>
    <scope>NUCLEOTIDE SEQUENCE</scope>
    <source>
        <tissue evidence="1">Shoot tissue taken approximately 20 cm above the soil surface</tissue>
    </source>
</reference>
<proteinExistence type="predicted"/>
<dbReference type="EMBL" id="GBRH01176416">
    <property type="protein sequence ID" value="JAE21480.1"/>
    <property type="molecule type" value="Transcribed_RNA"/>
</dbReference>
<name>A0A0A9SVY8_ARUDO</name>
<sequence>MWTNQSLILNEGLLQLRWHDFYDKFFGQVLLILLLTTPPLHAI</sequence>
<evidence type="ECO:0000313" key="1">
    <source>
        <dbReference type="EMBL" id="JAE21480.1"/>
    </source>
</evidence>
<reference evidence="1" key="2">
    <citation type="journal article" date="2015" name="Data Brief">
        <title>Shoot transcriptome of the giant reed, Arundo donax.</title>
        <authorList>
            <person name="Barrero R.A."/>
            <person name="Guerrero F.D."/>
            <person name="Moolhuijzen P."/>
            <person name="Goolsby J.A."/>
            <person name="Tidwell J."/>
            <person name="Bellgard S.E."/>
            <person name="Bellgard M.I."/>
        </authorList>
    </citation>
    <scope>NUCLEOTIDE SEQUENCE</scope>
    <source>
        <tissue evidence="1">Shoot tissue taken approximately 20 cm above the soil surface</tissue>
    </source>
</reference>
<accession>A0A0A9SVY8</accession>
<protein>
    <submittedName>
        <fullName evidence="1">Uncharacterized protein</fullName>
    </submittedName>
</protein>